<dbReference type="PaxDb" id="39947-A0A0P0WWJ9"/>
<dbReference type="AlphaFoldDB" id="A0A0P0WWJ9"/>
<organism evidence="2 3">
    <name type="scientific">Oryza sativa subsp. japonica</name>
    <name type="common">Rice</name>
    <dbReference type="NCBI Taxonomy" id="39947"/>
    <lineage>
        <taxon>Eukaryota</taxon>
        <taxon>Viridiplantae</taxon>
        <taxon>Streptophyta</taxon>
        <taxon>Embryophyta</taxon>
        <taxon>Tracheophyta</taxon>
        <taxon>Spermatophyta</taxon>
        <taxon>Magnoliopsida</taxon>
        <taxon>Liliopsida</taxon>
        <taxon>Poales</taxon>
        <taxon>Poaceae</taxon>
        <taxon>BOP clade</taxon>
        <taxon>Oryzoideae</taxon>
        <taxon>Oryzeae</taxon>
        <taxon>Oryzinae</taxon>
        <taxon>Oryza</taxon>
        <taxon>Oryza sativa</taxon>
    </lineage>
</organism>
<sequence length="79" mass="8734">RRHHCLFPPATLLLLPSPHQHHRSPSLFPHWRCPFPHQWAVAPFLLVGVHPPLRSLPYPAGRRHGGSGSGSSLSLSTSP</sequence>
<protein>
    <submittedName>
        <fullName evidence="2">Os06g0331500 protein</fullName>
    </submittedName>
</protein>
<name>A0A0P0WWJ9_ORYSJ</name>
<evidence type="ECO:0000256" key="1">
    <source>
        <dbReference type="SAM" id="MobiDB-lite"/>
    </source>
</evidence>
<keyword evidence="3" id="KW-1185">Reference proteome</keyword>
<accession>A0A0P0WWJ9</accession>
<dbReference type="EMBL" id="AP014962">
    <property type="protein sequence ID" value="BAS97563.1"/>
    <property type="molecule type" value="Genomic_DNA"/>
</dbReference>
<feature type="compositionally biased region" description="Low complexity" evidence="1">
    <location>
        <begin position="70"/>
        <end position="79"/>
    </location>
</feature>
<feature type="region of interest" description="Disordered" evidence="1">
    <location>
        <begin position="57"/>
        <end position="79"/>
    </location>
</feature>
<dbReference type="Proteomes" id="UP000059680">
    <property type="component" value="Chromosome 6"/>
</dbReference>
<reference evidence="3" key="1">
    <citation type="journal article" date="2005" name="Nature">
        <title>The map-based sequence of the rice genome.</title>
        <authorList>
            <consortium name="International rice genome sequencing project (IRGSP)"/>
            <person name="Matsumoto T."/>
            <person name="Wu J."/>
            <person name="Kanamori H."/>
            <person name="Katayose Y."/>
            <person name="Fujisawa M."/>
            <person name="Namiki N."/>
            <person name="Mizuno H."/>
            <person name="Yamamoto K."/>
            <person name="Antonio B.A."/>
            <person name="Baba T."/>
            <person name="Sakata K."/>
            <person name="Nagamura Y."/>
            <person name="Aoki H."/>
            <person name="Arikawa K."/>
            <person name="Arita K."/>
            <person name="Bito T."/>
            <person name="Chiden Y."/>
            <person name="Fujitsuka N."/>
            <person name="Fukunaka R."/>
            <person name="Hamada M."/>
            <person name="Harada C."/>
            <person name="Hayashi A."/>
            <person name="Hijishita S."/>
            <person name="Honda M."/>
            <person name="Hosokawa S."/>
            <person name="Ichikawa Y."/>
            <person name="Idonuma A."/>
            <person name="Iijima M."/>
            <person name="Ikeda M."/>
            <person name="Ikeno M."/>
            <person name="Ito K."/>
            <person name="Ito S."/>
            <person name="Ito T."/>
            <person name="Ito Y."/>
            <person name="Ito Y."/>
            <person name="Iwabuchi A."/>
            <person name="Kamiya K."/>
            <person name="Karasawa W."/>
            <person name="Kurita K."/>
            <person name="Katagiri S."/>
            <person name="Kikuta A."/>
            <person name="Kobayashi H."/>
            <person name="Kobayashi N."/>
            <person name="Machita K."/>
            <person name="Maehara T."/>
            <person name="Masukawa M."/>
            <person name="Mizubayashi T."/>
            <person name="Mukai Y."/>
            <person name="Nagasaki H."/>
            <person name="Nagata Y."/>
            <person name="Naito S."/>
            <person name="Nakashima M."/>
            <person name="Nakama Y."/>
            <person name="Nakamichi Y."/>
            <person name="Nakamura M."/>
            <person name="Meguro A."/>
            <person name="Negishi M."/>
            <person name="Ohta I."/>
            <person name="Ohta T."/>
            <person name="Okamoto M."/>
            <person name="Ono N."/>
            <person name="Saji S."/>
            <person name="Sakaguchi M."/>
            <person name="Sakai K."/>
            <person name="Shibata M."/>
            <person name="Shimokawa T."/>
            <person name="Song J."/>
            <person name="Takazaki Y."/>
            <person name="Terasawa K."/>
            <person name="Tsugane M."/>
            <person name="Tsuji K."/>
            <person name="Ueda S."/>
            <person name="Waki K."/>
            <person name="Yamagata H."/>
            <person name="Yamamoto M."/>
            <person name="Yamamoto S."/>
            <person name="Yamane H."/>
            <person name="Yoshiki S."/>
            <person name="Yoshihara R."/>
            <person name="Yukawa K."/>
            <person name="Zhong H."/>
            <person name="Yano M."/>
            <person name="Yuan Q."/>
            <person name="Ouyang S."/>
            <person name="Liu J."/>
            <person name="Jones K.M."/>
            <person name="Gansberger K."/>
            <person name="Moffat K."/>
            <person name="Hill J."/>
            <person name="Bera J."/>
            <person name="Fadrosh D."/>
            <person name="Jin S."/>
            <person name="Johri S."/>
            <person name="Kim M."/>
            <person name="Overton L."/>
            <person name="Reardon M."/>
            <person name="Tsitrin T."/>
            <person name="Vuong H."/>
            <person name="Weaver B."/>
            <person name="Ciecko A."/>
            <person name="Tallon L."/>
            <person name="Jackson J."/>
            <person name="Pai G."/>
            <person name="Aken S.V."/>
            <person name="Utterback T."/>
            <person name="Reidmuller S."/>
            <person name="Feldblyum T."/>
            <person name="Hsiao J."/>
            <person name="Zismann V."/>
            <person name="Iobst S."/>
            <person name="de Vazeille A.R."/>
            <person name="Buell C.R."/>
            <person name="Ying K."/>
            <person name="Li Y."/>
            <person name="Lu T."/>
            <person name="Huang Y."/>
            <person name="Zhao Q."/>
            <person name="Feng Q."/>
            <person name="Zhang L."/>
            <person name="Zhu J."/>
            <person name="Weng Q."/>
            <person name="Mu J."/>
            <person name="Lu Y."/>
            <person name="Fan D."/>
            <person name="Liu Y."/>
            <person name="Guan J."/>
            <person name="Zhang Y."/>
            <person name="Yu S."/>
            <person name="Liu X."/>
            <person name="Zhang Y."/>
            <person name="Hong G."/>
            <person name="Han B."/>
            <person name="Choisne N."/>
            <person name="Demange N."/>
            <person name="Orjeda G."/>
            <person name="Samain S."/>
            <person name="Cattolico L."/>
            <person name="Pelletier E."/>
            <person name="Couloux A."/>
            <person name="Segurens B."/>
            <person name="Wincker P."/>
            <person name="D'Hont A."/>
            <person name="Scarpelli C."/>
            <person name="Weissenbach J."/>
            <person name="Salanoubat M."/>
            <person name="Quetier F."/>
            <person name="Yu Y."/>
            <person name="Kim H.R."/>
            <person name="Rambo T."/>
            <person name="Currie J."/>
            <person name="Collura K."/>
            <person name="Luo M."/>
            <person name="Yang T."/>
            <person name="Ammiraju J.S.S."/>
            <person name="Engler F."/>
            <person name="Soderlund C."/>
            <person name="Wing R.A."/>
            <person name="Palmer L.E."/>
            <person name="de la Bastide M."/>
            <person name="Spiegel L."/>
            <person name="Nascimento L."/>
            <person name="Zutavern T."/>
            <person name="O'Shaughnessy A."/>
            <person name="Dike S."/>
            <person name="Dedhia N."/>
            <person name="Preston R."/>
            <person name="Balija V."/>
            <person name="McCombie W.R."/>
            <person name="Chow T."/>
            <person name="Chen H."/>
            <person name="Chung M."/>
            <person name="Chen C."/>
            <person name="Shaw J."/>
            <person name="Wu H."/>
            <person name="Hsiao K."/>
            <person name="Chao Y."/>
            <person name="Chu M."/>
            <person name="Cheng C."/>
            <person name="Hour A."/>
            <person name="Lee P."/>
            <person name="Lin S."/>
            <person name="Lin Y."/>
            <person name="Liou J."/>
            <person name="Liu S."/>
            <person name="Hsing Y."/>
            <person name="Raghuvanshi S."/>
            <person name="Mohanty A."/>
            <person name="Bharti A.K."/>
            <person name="Gaur A."/>
            <person name="Gupta V."/>
            <person name="Kumar D."/>
            <person name="Ravi V."/>
            <person name="Vij S."/>
            <person name="Kapur A."/>
            <person name="Khurana P."/>
            <person name="Khurana P."/>
            <person name="Khurana J.P."/>
            <person name="Tyagi A.K."/>
            <person name="Gaikwad K."/>
            <person name="Singh A."/>
            <person name="Dalal V."/>
            <person name="Srivastava S."/>
            <person name="Dixit A."/>
            <person name="Pal A.K."/>
            <person name="Ghazi I.A."/>
            <person name="Yadav M."/>
            <person name="Pandit A."/>
            <person name="Bhargava A."/>
            <person name="Sureshbabu K."/>
            <person name="Batra K."/>
            <person name="Sharma T.R."/>
            <person name="Mohapatra T."/>
            <person name="Singh N.K."/>
            <person name="Messing J."/>
            <person name="Nelson A.B."/>
            <person name="Fuks G."/>
            <person name="Kavchok S."/>
            <person name="Keizer G."/>
            <person name="Linton E."/>
            <person name="Llaca V."/>
            <person name="Song R."/>
            <person name="Tanyolac B."/>
            <person name="Young S."/>
            <person name="Ho-Il K."/>
            <person name="Hahn J.H."/>
            <person name="Sangsakoo G."/>
            <person name="Vanavichit A."/>
            <person name="de Mattos Luiz.A.T."/>
            <person name="Zimmer P.D."/>
            <person name="Malone G."/>
            <person name="Dellagostin O."/>
            <person name="de Oliveira A.C."/>
            <person name="Bevan M."/>
            <person name="Bancroft I."/>
            <person name="Minx P."/>
            <person name="Cordum H."/>
            <person name="Wilson R."/>
            <person name="Cheng Z."/>
            <person name="Jin W."/>
            <person name="Jiang J."/>
            <person name="Leong S.A."/>
            <person name="Iwama H."/>
            <person name="Gojobori T."/>
            <person name="Itoh T."/>
            <person name="Niimura Y."/>
            <person name="Fujii Y."/>
            <person name="Habara T."/>
            <person name="Sakai H."/>
            <person name="Sato Y."/>
            <person name="Wilson G."/>
            <person name="Kumar K."/>
            <person name="McCouch S."/>
            <person name="Juretic N."/>
            <person name="Hoen D."/>
            <person name="Wright S."/>
            <person name="Bruskiewich R."/>
            <person name="Bureau T."/>
            <person name="Miyao A."/>
            <person name="Hirochika H."/>
            <person name="Nishikawa T."/>
            <person name="Kadowaki K."/>
            <person name="Sugiura M."/>
            <person name="Burr B."/>
            <person name="Sasaki T."/>
        </authorList>
    </citation>
    <scope>NUCLEOTIDE SEQUENCE [LARGE SCALE GENOMIC DNA]</scope>
    <source>
        <strain evidence="3">cv. Nipponbare</strain>
    </source>
</reference>
<evidence type="ECO:0000313" key="3">
    <source>
        <dbReference type="Proteomes" id="UP000059680"/>
    </source>
</evidence>
<dbReference type="Gramene" id="Os06t0331500-01">
    <property type="protein sequence ID" value="Os06t0331500-01"/>
    <property type="gene ID" value="Os06g0331500"/>
</dbReference>
<evidence type="ECO:0000313" key="2">
    <source>
        <dbReference type="EMBL" id="BAS97563.1"/>
    </source>
</evidence>
<dbReference type="InParanoid" id="A0A0P0WWJ9"/>
<gene>
    <name evidence="2" type="ordered locus">Os06g0331500</name>
    <name evidence="2" type="ORF">OSNPB_060331500</name>
</gene>
<proteinExistence type="predicted"/>
<reference evidence="2 3" key="3">
    <citation type="journal article" date="2013" name="Rice">
        <title>Improvement of the Oryza sativa Nipponbare reference genome using next generation sequence and optical map data.</title>
        <authorList>
            <person name="Kawahara Y."/>
            <person name="de la Bastide M."/>
            <person name="Hamilton J.P."/>
            <person name="Kanamori H."/>
            <person name="McCombie W.R."/>
            <person name="Ouyang S."/>
            <person name="Schwartz D.C."/>
            <person name="Tanaka T."/>
            <person name="Wu J."/>
            <person name="Zhou S."/>
            <person name="Childs K.L."/>
            <person name="Davidson R.M."/>
            <person name="Lin H."/>
            <person name="Quesada-Ocampo L."/>
            <person name="Vaillancourt B."/>
            <person name="Sakai H."/>
            <person name="Lee S.S."/>
            <person name="Kim J."/>
            <person name="Numa H."/>
            <person name="Itoh T."/>
            <person name="Buell C.R."/>
            <person name="Matsumoto T."/>
        </authorList>
    </citation>
    <scope>NUCLEOTIDE SEQUENCE [LARGE SCALE GENOMIC DNA]</scope>
    <source>
        <strain evidence="3">cv. Nipponbare</strain>
    </source>
</reference>
<reference evidence="2 3" key="2">
    <citation type="journal article" date="2013" name="Plant Cell Physiol.">
        <title>Rice Annotation Project Database (RAP-DB): an integrative and interactive database for rice genomics.</title>
        <authorList>
            <person name="Sakai H."/>
            <person name="Lee S.S."/>
            <person name="Tanaka T."/>
            <person name="Numa H."/>
            <person name="Kim J."/>
            <person name="Kawahara Y."/>
            <person name="Wakimoto H."/>
            <person name="Yang C.C."/>
            <person name="Iwamoto M."/>
            <person name="Abe T."/>
            <person name="Yamada Y."/>
            <person name="Muto A."/>
            <person name="Inokuchi H."/>
            <person name="Ikemura T."/>
            <person name="Matsumoto T."/>
            <person name="Sasaki T."/>
            <person name="Itoh T."/>
        </authorList>
    </citation>
    <scope>NUCLEOTIDE SEQUENCE [LARGE SCALE GENOMIC DNA]</scope>
    <source>
        <strain evidence="3">cv. Nipponbare</strain>
    </source>
</reference>
<feature type="non-terminal residue" evidence="2">
    <location>
        <position position="1"/>
    </location>
</feature>